<feature type="region of interest" description="Disordered" evidence="1">
    <location>
        <begin position="86"/>
        <end position="241"/>
    </location>
</feature>
<dbReference type="Proteomes" id="UP000503447">
    <property type="component" value="Chromosome"/>
</dbReference>
<dbReference type="EMBL" id="CP053452">
    <property type="protein sequence ID" value="QJW98541.1"/>
    <property type="molecule type" value="Genomic_DNA"/>
</dbReference>
<dbReference type="KEGG" id="ftj:FTUN_6136"/>
<protein>
    <submittedName>
        <fullName evidence="2">Uncharacterized protein</fullName>
    </submittedName>
</protein>
<keyword evidence="3" id="KW-1185">Reference proteome</keyword>
<gene>
    <name evidence="2" type="ORF">FTUN_6136</name>
</gene>
<dbReference type="RefSeq" id="WP_171473696.1">
    <property type="nucleotide sequence ID" value="NZ_CP053452.2"/>
</dbReference>
<feature type="compositionally biased region" description="Basic and acidic residues" evidence="1">
    <location>
        <begin position="25"/>
        <end position="35"/>
    </location>
</feature>
<evidence type="ECO:0000256" key="1">
    <source>
        <dbReference type="SAM" id="MobiDB-lite"/>
    </source>
</evidence>
<evidence type="ECO:0000313" key="2">
    <source>
        <dbReference type="EMBL" id="QJW98541.1"/>
    </source>
</evidence>
<organism evidence="2 3">
    <name type="scientific">Frigoriglobus tundricola</name>
    <dbReference type="NCBI Taxonomy" id="2774151"/>
    <lineage>
        <taxon>Bacteria</taxon>
        <taxon>Pseudomonadati</taxon>
        <taxon>Planctomycetota</taxon>
        <taxon>Planctomycetia</taxon>
        <taxon>Gemmatales</taxon>
        <taxon>Gemmataceae</taxon>
        <taxon>Frigoriglobus</taxon>
    </lineage>
</organism>
<proteinExistence type="predicted"/>
<feature type="compositionally biased region" description="Basic residues" evidence="1">
    <location>
        <begin position="1"/>
        <end position="24"/>
    </location>
</feature>
<feature type="compositionally biased region" description="Basic and acidic residues" evidence="1">
    <location>
        <begin position="94"/>
        <end position="135"/>
    </location>
</feature>
<reference evidence="3" key="1">
    <citation type="submission" date="2020-05" db="EMBL/GenBank/DDBJ databases">
        <title>Frigoriglobus tundricola gen. nov., sp. nov., a psychrotolerant cellulolytic planctomycete of the family Gemmataceae with two divergent copies of 16S rRNA gene.</title>
        <authorList>
            <person name="Kulichevskaya I.S."/>
            <person name="Ivanova A.A."/>
            <person name="Naumoff D.G."/>
            <person name="Beletsky A.V."/>
            <person name="Rijpstra W.I.C."/>
            <person name="Sinninghe Damste J.S."/>
            <person name="Mardanov A.V."/>
            <person name="Ravin N.V."/>
            <person name="Dedysh S.N."/>
        </authorList>
    </citation>
    <scope>NUCLEOTIDE SEQUENCE [LARGE SCALE GENOMIC DNA]</scope>
    <source>
        <strain evidence="3">PL17</strain>
    </source>
</reference>
<feature type="region of interest" description="Disordered" evidence="1">
    <location>
        <begin position="1"/>
        <end position="52"/>
    </location>
</feature>
<feature type="compositionally biased region" description="Basic and acidic residues" evidence="1">
    <location>
        <begin position="187"/>
        <end position="197"/>
    </location>
</feature>
<accession>A0A6M5YZ79</accession>
<dbReference type="AlphaFoldDB" id="A0A6M5YZ79"/>
<feature type="region of interest" description="Disordered" evidence="1">
    <location>
        <begin position="62"/>
        <end position="81"/>
    </location>
</feature>
<sequence>MVGIRRGRGRSYRRLGPRRVARRPPPREVRTDGSRDPAPAAEPPAKAEDPAAVVDRIIKNSKDVGDQLAKTDTGAGTLEKQNKILSDIDALINRQDDPPPPKSDDNKDKDKNKDKDDKDPMSKDNQDPMSKEPMKSDAPPQKGDMPMDKNMGSGKDTGKDGGTPPPDRDEKPMGGGGRKPRMGDPMGGDKKEPHSNDPKSSPMNPDSKAGGTGKEPKDPKNPSGTAGNKSGGKTAPATAVPFEDDVAKDVWGHLPDKLRQQMTQYYKEDVMPKYAELLRLYYSSLSDKGGPPVPPKR</sequence>
<evidence type="ECO:0000313" key="3">
    <source>
        <dbReference type="Proteomes" id="UP000503447"/>
    </source>
</evidence>
<name>A0A6M5YZ79_9BACT</name>